<reference evidence="1" key="1">
    <citation type="journal article" date="2020" name="bioRxiv">
        <title>Comparative genomics of Chlamydomonas.</title>
        <authorList>
            <person name="Craig R.J."/>
            <person name="Hasan A.R."/>
            <person name="Ness R.W."/>
            <person name="Keightley P.D."/>
        </authorList>
    </citation>
    <scope>NUCLEOTIDE SEQUENCE</scope>
    <source>
        <strain evidence="1">CCAP 11/173</strain>
    </source>
</reference>
<name>A0A835VNT4_9CHLO</name>
<dbReference type="Proteomes" id="UP000613740">
    <property type="component" value="Unassembled WGS sequence"/>
</dbReference>
<sequence length="31" mass="2751">AGAAAEALTALAASTGGHVGGRLGMVAASLV</sequence>
<dbReference type="EMBL" id="JAEHOD010000266">
    <property type="protein sequence ID" value="KAG2422215.1"/>
    <property type="molecule type" value="Genomic_DNA"/>
</dbReference>
<feature type="non-terminal residue" evidence="1">
    <location>
        <position position="1"/>
    </location>
</feature>
<gene>
    <name evidence="1" type="ORF">HYH02_015475</name>
</gene>
<keyword evidence="2" id="KW-1185">Reference proteome</keyword>
<dbReference type="AlphaFoldDB" id="A0A835VNT4"/>
<protein>
    <submittedName>
        <fullName evidence="1">Uncharacterized protein</fullName>
    </submittedName>
</protein>
<accession>A0A835VNT4</accession>
<organism evidence="1 2">
    <name type="scientific">Chlamydomonas schloesseri</name>
    <dbReference type="NCBI Taxonomy" id="2026947"/>
    <lineage>
        <taxon>Eukaryota</taxon>
        <taxon>Viridiplantae</taxon>
        <taxon>Chlorophyta</taxon>
        <taxon>core chlorophytes</taxon>
        <taxon>Chlorophyceae</taxon>
        <taxon>CS clade</taxon>
        <taxon>Chlamydomonadales</taxon>
        <taxon>Chlamydomonadaceae</taxon>
        <taxon>Chlamydomonas</taxon>
    </lineage>
</organism>
<evidence type="ECO:0000313" key="2">
    <source>
        <dbReference type="Proteomes" id="UP000613740"/>
    </source>
</evidence>
<comment type="caution">
    <text evidence="1">The sequence shown here is derived from an EMBL/GenBank/DDBJ whole genome shotgun (WGS) entry which is preliminary data.</text>
</comment>
<proteinExistence type="predicted"/>
<evidence type="ECO:0000313" key="1">
    <source>
        <dbReference type="EMBL" id="KAG2422215.1"/>
    </source>
</evidence>